<dbReference type="InterPro" id="IPR019932">
    <property type="entry name" value="CHP03543"/>
</dbReference>
<evidence type="ECO:0000313" key="3">
    <source>
        <dbReference type="Proteomes" id="UP000248128"/>
    </source>
</evidence>
<sequence length="605" mass="63028">MHDDRWQERSGGRCLMSAKPDARGTEATIARSGKRKWGYDTKQVDAFLERAHSLYESQDPDLTQEEIANASFDLCKNGYIITQVDAALSRLERVISDRQTSLEIARVGVDGWTTRMVSLQSELTAHAGRPSGSVFKRGDAGMPSYDCKQVERLIEQVLNKTSDQLNLQEGRKTDSGKPKNTDITADRVSNVIFTQRRGSKGYDERQVDFFLAKAVELLEQLESFARVSERAKRASASSTAPAAVPAQSQLPVQDSSASGVQPLIGQSQAPAWSIPDASALASDQSSQDDFAQLHQAERAIFEAPAASTKMTPTTPTVQPNSSLSALASAVNQRLAQEGAGAAMGAGTTAAGATGVGAPSSASAAAAPSSSSARSASSARFGGGSAAAPANPAVSGQQESVMPTSVPPAATDPASAPTRTTPATPASAAQSVPFNSMAPSSSSLAPQTPEPTVFQQTPSASVASTSSTSTGTEFVTSARPESPVLASAGTDADTSSTPGATSIISSPFVDGPLGAGGPLGSYEEPAPAAPEARERPWAETTGSSTDTPDWAKPRYSQNVQGNKQDRDPDSYLASLLNQDLPKMDLDIPDISFPAFGDEGEQDKGGR</sequence>
<evidence type="ECO:0008006" key="4">
    <source>
        <dbReference type="Google" id="ProtNLM"/>
    </source>
</evidence>
<feature type="region of interest" description="Disordered" evidence="1">
    <location>
        <begin position="235"/>
        <end position="261"/>
    </location>
</feature>
<feature type="region of interest" description="Disordered" evidence="1">
    <location>
        <begin position="1"/>
        <end position="29"/>
    </location>
</feature>
<dbReference type="NCBIfam" id="TIGR03544">
    <property type="entry name" value="DivI1A_domain"/>
    <property type="match status" value="1"/>
</dbReference>
<feature type="region of interest" description="Disordered" evidence="1">
    <location>
        <begin position="353"/>
        <end position="605"/>
    </location>
</feature>
<gene>
    <name evidence="2" type="ORF">DKK74_02260</name>
</gene>
<feature type="compositionally biased region" description="Low complexity" evidence="1">
    <location>
        <begin position="353"/>
        <end position="395"/>
    </location>
</feature>
<dbReference type="Gene3D" id="6.10.250.660">
    <property type="match status" value="1"/>
</dbReference>
<feature type="compositionally biased region" description="Low complexity" evidence="1">
    <location>
        <begin position="235"/>
        <end position="249"/>
    </location>
</feature>
<feature type="compositionally biased region" description="Polar residues" evidence="1">
    <location>
        <begin position="250"/>
        <end position="261"/>
    </location>
</feature>
<comment type="caution">
    <text evidence="2">The sequence shown here is derived from an EMBL/GenBank/DDBJ whole genome shotgun (WGS) entry which is preliminary data.</text>
</comment>
<accession>A0A318N640</accession>
<organism evidence="2 3">
    <name type="scientific">Bifidobacterium asteroides</name>
    <dbReference type="NCBI Taxonomy" id="1684"/>
    <lineage>
        <taxon>Bacteria</taxon>
        <taxon>Bacillati</taxon>
        <taxon>Actinomycetota</taxon>
        <taxon>Actinomycetes</taxon>
        <taxon>Bifidobacteriales</taxon>
        <taxon>Bifidobacteriaceae</taxon>
        <taxon>Bifidobacterium</taxon>
    </lineage>
</organism>
<dbReference type="InterPro" id="IPR019933">
    <property type="entry name" value="DivIVA_domain"/>
</dbReference>
<evidence type="ECO:0000313" key="2">
    <source>
        <dbReference type="EMBL" id="PXY89682.1"/>
    </source>
</evidence>
<protein>
    <recommendedName>
        <fullName evidence="4">DivIVA domain-containing protein</fullName>
    </recommendedName>
</protein>
<feature type="compositionally biased region" description="Basic and acidic residues" evidence="1">
    <location>
        <begin position="1"/>
        <end position="11"/>
    </location>
</feature>
<feature type="compositionally biased region" description="Low complexity" evidence="1">
    <location>
        <begin position="402"/>
        <end position="432"/>
    </location>
</feature>
<proteinExistence type="predicted"/>
<evidence type="ECO:0000256" key="1">
    <source>
        <dbReference type="SAM" id="MobiDB-lite"/>
    </source>
</evidence>
<feature type="compositionally biased region" description="Low complexity" evidence="1">
    <location>
        <begin position="456"/>
        <end position="476"/>
    </location>
</feature>
<feature type="compositionally biased region" description="Polar residues" evidence="1">
    <location>
        <begin position="436"/>
        <end position="445"/>
    </location>
</feature>
<reference evidence="2 3" key="1">
    <citation type="submission" date="2018-05" db="EMBL/GenBank/DDBJ databases">
        <title>Reference genomes for bee gut microbiota database.</title>
        <authorList>
            <person name="Ellegaard K.M."/>
        </authorList>
    </citation>
    <scope>NUCLEOTIDE SEQUENCE [LARGE SCALE GENOMIC DNA]</scope>
    <source>
        <strain evidence="2 3">ESL0199</strain>
    </source>
</reference>
<dbReference type="Proteomes" id="UP000248128">
    <property type="component" value="Unassembled WGS sequence"/>
</dbReference>
<dbReference type="NCBIfam" id="TIGR03543">
    <property type="entry name" value="divI1A_rptt_fam"/>
    <property type="match status" value="1"/>
</dbReference>
<feature type="compositionally biased region" description="Polar residues" evidence="1">
    <location>
        <begin position="491"/>
        <end position="504"/>
    </location>
</feature>
<dbReference type="OrthoDB" id="3480096at2"/>
<dbReference type="AlphaFoldDB" id="A0A318N640"/>
<name>A0A318N640_9BIFI</name>
<dbReference type="EMBL" id="QGLK01000001">
    <property type="protein sequence ID" value="PXY89682.1"/>
    <property type="molecule type" value="Genomic_DNA"/>
</dbReference>